<evidence type="ECO:0000313" key="3">
    <source>
        <dbReference type="EMBL" id="MCF7561568.1"/>
    </source>
</evidence>
<dbReference type="NCBIfam" id="TIGR04057">
    <property type="entry name" value="SusC_RagA_signa"/>
    <property type="match status" value="1"/>
</dbReference>
<feature type="chain" id="PRO_5045719631" evidence="1">
    <location>
        <begin position="27"/>
        <end position="1026"/>
    </location>
</feature>
<proteinExistence type="predicted"/>
<comment type="caution">
    <text evidence="3">The sequence shown here is derived from an EMBL/GenBank/DDBJ whole genome shotgun (WGS) entry which is preliminary data.</text>
</comment>
<gene>
    <name evidence="3" type="ORF">L3X39_13045</name>
</gene>
<name>A0ABS9ILT4_9FLAO</name>
<dbReference type="InterPro" id="IPR023997">
    <property type="entry name" value="TonB-dep_OMP_SusC/RagA_CS"/>
</dbReference>
<evidence type="ECO:0000256" key="1">
    <source>
        <dbReference type="SAM" id="SignalP"/>
    </source>
</evidence>
<dbReference type="InterPro" id="IPR023996">
    <property type="entry name" value="TonB-dep_OMP_SusC/RagA"/>
</dbReference>
<dbReference type="SUPFAM" id="SSF56935">
    <property type="entry name" value="Porins"/>
    <property type="match status" value="1"/>
</dbReference>
<dbReference type="InterPro" id="IPR008969">
    <property type="entry name" value="CarboxyPept-like_regulatory"/>
</dbReference>
<reference evidence="3 4" key="1">
    <citation type="submission" date="2022-01" db="EMBL/GenBank/DDBJ databases">
        <title>Draft genome sequence of Sabulilitoribacter multivorans KCTC 32326.</title>
        <authorList>
            <person name="Oh J.-S."/>
        </authorList>
    </citation>
    <scope>NUCLEOTIDE SEQUENCE [LARGE SCALE GENOMIC DNA]</scope>
    <source>
        <strain evidence="3 4">M-M16</strain>
    </source>
</reference>
<protein>
    <submittedName>
        <fullName evidence="3">SusC/RagA family TonB-linked outer membrane protein</fullName>
    </submittedName>
</protein>
<dbReference type="InterPro" id="IPR012910">
    <property type="entry name" value="Plug_dom"/>
</dbReference>
<dbReference type="NCBIfam" id="TIGR04056">
    <property type="entry name" value="OMP_RagA_SusC"/>
    <property type="match status" value="1"/>
</dbReference>
<dbReference type="SUPFAM" id="SSF49464">
    <property type="entry name" value="Carboxypeptidase regulatory domain-like"/>
    <property type="match status" value="1"/>
</dbReference>
<evidence type="ECO:0000259" key="2">
    <source>
        <dbReference type="Pfam" id="PF07715"/>
    </source>
</evidence>
<dbReference type="Gene3D" id="2.170.130.10">
    <property type="entry name" value="TonB-dependent receptor, plug domain"/>
    <property type="match status" value="1"/>
</dbReference>
<evidence type="ECO:0000313" key="4">
    <source>
        <dbReference type="Proteomes" id="UP001200022"/>
    </source>
</evidence>
<keyword evidence="1" id="KW-0732">Signal</keyword>
<feature type="domain" description="TonB-dependent receptor plug" evidence="2">
    <location>
        <begin position="122"/>
        <end position="211"/>
    </location>
</feature>
<dbReference type="RefSeq" id="WP_237232301.1">
    <property type="nucleotide sequence ID" value="NZ_JAKKDV010000006.1"/>
</dbReference>
<dbReference type="Pfam" id="PF07715">
    <property type="entry name" value="Plug"/>
    <property type="match status" value="1"/>
</dbReference>
<organism evidence="3 4">
    <name type="scientific">Flaviramulus multivorans</name>
    <dbReference type="NCBI Taxonomy" id="1304750"/>
    <lineage>
        <taxon>Bacteria</taxon>
        <taxon>Pseudomonadati</taxon>
        <taxon>Bacteroidota</taxon>
        <taxon>Flavobacteriia</taxon>
        <taxon>Flavobacteriales</taxon>
        <taxon>Flavobacteriaceae</taxon>
        <taxon>Flaviramulus</taxon>
    </lineage>
</organism>
<dbReference type="EMBL" id="JAKKDV010000006">
    <property type="protein sequence ID" value="MCF7561568.1"/>
    <property type="molecule type" value="Genomic_DNA"/>
</dbReference>
<feature type="signal peptide" evidence="1">
    <location>
        <begin position="1"/>
        <end position="26"/>
    </location>
</feature>
<accession>A0ABS9ILT4</accession>
<dbReference type="Proteomes" id="UP001200022">
    <property type="component" value="Unassembled WGS sequence"/>
</dbReference>
<dbReference type="InterPro" id="IPR037066">
    <property type="entry name" value="Plug_dom_sf"/>
</dbReference>
<sequence>MKINKLYRLLTLVCFTLFCFCSIATAQTKGAEVKATVVDEQGNPLNGVNVFGLNGNKAFSDVNGQFQIKLLGDESVVIEKKGYESKLIIMSDLIGNIILEKSPFLATEDDEIKMGVATKDRRDIVGAVSSISTRDRLTYDNTQWVRDYINGLTPGVRGSDNIRGIGNAIFVIDGVIGRDPNILNMEEVEQITVLKDANSVALYGSQARNGVIVINTKRGKINRKEINVNVRSGISVPRALPNYLSSSAYMILFNEALDNDGAAATDGRRFSNQSIQNTISGVNKYLYPDVDLYSSEYVQPFINTTNVISEFSGGNDKNQYYVNVGWNTSEEWVNINDDINAGTNRFNVRGNIDFKINDWITSSLDGIAVISTNNASRADLLSAGTTFKPNAYSPLLPIDLVDTSDPTVAAQLQTARTFNGFLLGSTQEFGSNAPIALAIAGGYKTTVFRSTQFNNSINFDLDRVTKGLSARTYISFDFYDSYNLSIENQFKTYAPGWEGNRITNFGINDDDPLNPIADDSGIFGEDLKDQTENVSTNGFVSRFGLYGLVNYDTTFAKDHSLNTTLLGFYNSQKTNDVIQTDVDAHLGFQIAYDYKKKLFFELTGTYVNSLKLPEGNRGALSPTSGVAYILSEEPFLKNSNFINYLKLKASGGILKSDQGIDGYYLYDVNYSDGSNFNWADGNRNRRQNISQGENLDLTFEERIDLNIGLESYLMNSLWFEFNYFKSELDKQVVFLNALYPSFYDDFRPYNNFDKNSYTGFEIGMNFNKTFNDVSLAIGANILYSQTEALKRSEINEFDYQNRVGKELSTIFGLVDQGFYSEADFDGDGNLNAGLPVPRFGAVKPGDIKYTNQNGDDWIDDDDRIAIGQTSSPWTYGVNLNIKYKAFNLFVLGTGQTGGYGNKLNDNFNEYYSVDGNDKYSEVVLNRWTPETANTATFPRLSAGTNQNNFRASTFWLYDNSFFSINRAQLTYEFDDNISNKIGMEDLSLNLQGTNLLEIAKNRDVRQLRIGTTPLTRAFTLGIRASF</sequence>
<keyword evidence="4" id="KW-1185">Reference proteome</keyword>